<evidence type="ECO:0000313" key="7">
    <source>
        <dbReference type="EMBL" id="WGH78761.1"/>
    </source>
</evidence>
<dbReference type="InterPro" id="IPR001123">
    <property type="entry name" value="LeuE-type"/>
</dbReference>
<dbReference type="Proteomes" id="UP001243420">
    <property type="component" value="Chromosome"/>
</dbReference>
<evidence type="ECO:0000256" key="3">
    <source>
        <dbReference type="ARBA" id="ARBA00022692"/>
    </source>
</evidence>
<feature type="transmembrane region" description="Helical" evidence="6">
    <location>
        <begin position="144"/>
        <end position="168"/>
    </location>
</feature>
<protein>
    <submittedName>
        <fullName evidence="7">LysE family transporter</fullName>
    </submittedName>
</protein>
<sequence length="204" mass="21394">METLTVAQLAAFNAALFVACAAPGPAFLVCTQASLRGGRKEGVVTGLGLAVMAGLWTLAALLGLEALFELFPLAYTAMKLGGALLVLVFAIQIWRGAHAPVTAAPPVSRRRAFLRGFLLNLGNPKSILFAAGVLLVIFPPGLSAAEIALITANHIALEIAVYSTLAFLMSRDRVRARYLAFKPLISRAMALVLGGLGLRLLVTA</sequence>
<feature type="transmembrane region" description="Helical" evidence="6">
    <location>
        <begin position="70"/>
        <end position="91"/>
    </location>
</feature>
<dbReference type="Pfam" id="PF01810">
    <property type="entry name" value="LysE"/>
    <property type="match status" value="1"/>
</dbReference>
<comment type="subcellular location">
    <subcellularLocation>
        <location evidence="1">Cell membrane</location>
        <topology evidence="1">Multi-pass membrane protein</topology>
    </subcellularLocation>
</comment>
<feature type="transmembrane region" description="Helical" evidence="6">
    <location>
        <begin position="112"/>
        <end position="138"/>
    </location>
</feature>
<keyword evidence="3 6" id="KW-0812">Transmembrane</keyword>
<dbReference type="RefSeq" id="WP_279965512.1">
    <property type="nucleotide sequence ID" value="NZ_CP122537.1"/>
</dbReference>
<gene>
    <name evidence="7" type="ORF">P8627_00430</name>
</gene>
<evidence type="ECO:0000256" key="2">
    <source>
        <dbReference type="ARBA" id="ARBA00022475"/>
    </source>
</evidence>
<organism evidence="7 8">
    <name type="scientific">Jannaschia ovalis</name>
    <dbReference type="NCBI Taxonomy" id="3038773"/>
    <lineage>
        <taxon>Bacteria</taxon>
        <taxon>Pseudomonadati</taxon>
        <taxon>Pseudomonadota</taxon>
        <taxon>Alphaproteobacteria</taxon>
        <taxon>Rhodobacterales</taxon>
        <taxon>Roseobacteraceae</taxon>
        <taxon>Jannaschia</taxon>
    </lineage>
</organism>
<keyword evidence="2" id="KW-1003">Cell membrane</keyword>
<keyword evidence="8" id="KW-1185">Reference proteome</keyword>
<evidence type="ECO:0000256" key="4">
    <source>
        <dbReference type="ARBA" id="ARBA00022989"/>
    </source>
</evidence>
<accession>A0ABY8LBP7</accession>
<dbReference type="PANTHER" id="PTHR30086:SF20">
    <property type="entry name" value="ARGININE EXPORTER PROTEIN ARGO-RELATED"/>
    <property type="match status" value="1"/>
</dbReference>
<keyword evidence="5 6" id="KW-0472">Membrane</keyword>
<dbReference type="EMBL" id="CP122537">
    <property type="protein sequence ID" value="WGH78761.1"/>
    <property type="molecule type" value="Genomic_DNA"/>
</dbReference>
<evidence type="ECO:0000256" key="5">
    <source>
        <dbReference type="ARBA" id="ARBA00023136"/>
    </source>
</evidence>
<feature type="transmembrane region" description="Helical" evidence="6">
    <location>
        <begin position="42"/>
        <end position="64"/>
    </location>
</feature>
<reference evidence="7 8" key="1">
    <citation type="submission" date="2023-04" db="EMBL/GenBank/DDBJ databases">
        <title>Jannaschia ovalis sp. nov., a marine bacterium isolated from sea tidal flat.</title>
        <authorList>
            <person name="Kwon D.Y."/>
            <person name="Kim J.-J."/>
        </authorList>
    </citation>
    <scope>NUCLEOTIDE SEQUENCE [LARGE SCALE GENOMIC DNA]</scope>
    <source>
        <strain evidence="7 8">GRR-S6-38</strain>
    </source>
</reference>
<feature type="transmembrane region" description="Helical" evidence="6">
    <location>
        <begin position="180"/>
        <end position="202"/>
    </location>
</feature>
<proteinExistence type="predicted"/>
<evidence type="ECO:0000256" key="1">
    <source>
        <dbReference type="ARBA" id="ARBA00004651"/>
    </source>
</evidence>
<dbReference type="PANTHER" id="PTHR30086">
    <property type="entry name" value="ARGININE EXPORTER PROTEIN ARGO"/>
    <property type="match status" value="1"/>
</dbReference>
<feature type="transmembrane region" description="Helical" evidence="6">
    <location>
        <begin position="6"/>
        <end position="30"/>
    </location>
</feature>
<evidence type="ECO:0000256" key="6">
    <source>
        <dbReference type="SAM" id="Phobius"/>
    </source>
</evidence>
<name>A0ABY8LBP7_9RHOB</name>
<keyword evidence="4 6" id="KW-1133">Transmembrane helix</keyword>
<evidence type="ECO:0000313" key="8">
    <source>
        <dbReference type="Proteomes" id="UP001243420"/>
    </source>
</evidence>